<feature type="domain" description="RNA polymerase sigma-70 region 2" evidence="5">
    <location>
        <begin position="35"/>
        <end position="89"/>
    </location>
</feature>
<dbReference type="AlphaFoldDB" id="A0A1G2M506"/>
<dbReference type="Gene3D" id="1.10.1740.10">
    <property type="match status" value="1"/>
</dbReference>
<dbReference type="Gene3D" id="1.10.10.10">
    <property type="entry name" value="Winged helix-like DNA-binding domain superfamily/Winged helix DNA-binding domain"/>
    <property type="match status" value="1"/>
</dbReference>
<dbReference type="InterPro" id="IPR013249">
    <property type="entry name" value="RNA_pol_sigma70_r4_t2"/>
</dbReference>
<dbReference type="SUPFAM" id="SSF88946">
    <property type="entry name" value="Sigma2 domain of RNA polymerase sigma factors"/>
    <property type="match status" value="1"/>
</dbReference>
<evidence type="ECO:0000256" key="2">
    <source>
        <dbReference type="ARBA" id="ARBA00023015"/>
    </source>
</evidence>
<dbReference type="EMBL" id="MHRF01000007">
    <property type="protein sequence ID" value="OHA18179.1"/>
    <property type="molecule type" value="Genomic_DNA"/>
</dbReference>
<dbReference type="InterPro" id="IPR014284">
    <property type="entry name" value="RNA_pol_sigma-70_dom"/>
</dbReference>
<dbReference type="GO" id="GO:0006352">
    <property type="term" value="P:DNA-templated transcription initiation"/>
    <property type="evidence" value="ECO:0007669"/>
    <property type="project" value="InterPro"/>
</dbReference>
<evidence type="ECO:0000259" key="6">
    <source>
        <dbReference type="Pfam" id="PF08281"/>
    </source>
</evidence>
<dbReference type="PANTHER" id="PTHR43133">
    <property type="entry name" value="RNA POLYMERASE ECF-TYPE SIGMA FACTO"/>
    <property type="match status" value="1"/>
</dbReference>
<dbReference type="InterPro" id="IPR013325">
    <property type="entry name" value="RNA_pol_sigma_r2"/>
</dbReference>
<dbReference type="STRING" id="1802301.A2664_01775"/>
<keyword evidence="4" id="KW-0804">Transcription</keyword>
<name>A0A1G2M506_9BACT</name>
<dbReference type="PANTHER" id="PTHR43133:SF62">
    <property type="entry name" value="RNA POLYMERASE SIGMA FACTOR SIGZ"/>
    <property type="match status" value="1"/>
</dbReference>
<dbReference type="SUPFAM" id="SSF88659">
    <property type="entry name" value="Sigma3 and sigma4 domains of RNA polymerase sigma factors"/>
    <property type="match status" value="1"/>
</dbReference>
<dbReference type="InterPro" id="IPR007627">
    <property type="entry name" value="RNA_pol_sigma70_r2"/>
</dbReference>
<dbReference type="InterPro" id="IPR013324">
    <property type="entry name" value="RNA_pol_sigma_r3/r4-like"/>
</dbReference>
<evidence type="ECO:0008006" key="9">
    <source>
        <dbReference type="Google" id="ProtNLM"/>
    </source>
</evidence>
<proteinExistence type="inferred from homology"/>
<dbReference type="NCBIfam" id="TIGR02937">
    <property type="entry name" value="sigma70-ECF"/>
    <property type="match status" value="1"/>
</dbReference>
<evidence type="ECO:0000256" key="4">
    <source>
        <dbReference type="ARBA" id="ARBA00023163"/>
    </source>
</evidence>
<protein>
    <recommendedName>
        <fullName evidence="9">RNA polymerase sigma factor</fullName>
    </recommendedName>
</protein>
<keyword evidence="2" id="KW-0805">Transcription regulation</keyword>
<reference evidence="7 8" key="1">
    <citation type="journal article" date="2016" name="Nat. Commun.">
        <title>Thousands of microbial genomes shed light on interconnected biogeochemical processes in an aquifer system.</title>
        <authorList>
            <person name="Anantharaman K."/>
            <person name="Brown C.T."/>
            <person name="Hug L.A."/>
            <person name="Sharon I."/>
            <person name="Castelle C.J."/>
            <person name="Probst A.J."/>
            <person name="Thomas B.C."/>
            <person name="Singh A."/>
            <person name="Wilkins M.J."/>
            <person name="Karaoz U."/>
            <person name="Brodie E.L."/>
            <person name="Williams K.H."/>
            <person name="Hubbard S.S."/>
            <person name="Banfield J.F."/>
        </authorList>
    </citation>
    <scope>NUCLEOTIDE SEQUENCE [LARGE SCALE GENOMIC DNA]</scope>
</reference>
<dbReference type="GO" id="GO:0003677">
    <property type="term" value="F:DNA binding"/>
    <property type="evidence" value="ECO:0007669"/>
    <property type="project" value="InterPro"/>
</dbReference>
<accession>A0A1G2M506</accession>
<evidence type="ECO:0000256" key="1">
    <source>
        <dbReference type="ARBA" id="ARBA00010641"/>
    </source>
</evidence>
<dbReference type="Pfam" id="PF04542">
    <property type="entry name" value="Sigma70_r2"/>
    <property type="match status" value="1"/>
</dbReference>
<evidence type="ECO:0000313" key="7">
    <source>
        <dbReference type="EMBL" id="OHA18179.1"/>
    </source>
</evidence>
<gene>
    <name evidence="7" type="ORF">A2664_01775</name>
</gene>
<comment type="caution">
    <text evidence="7">The sequence shown here is derived from an EMBL/GenBank/DDBJ whole genome shotgun (WGS) entry which is preliminary data.</text>
</comment>
<sequence>MGTAQYMMTYAQDTERKSQLTLAHYNFERGLNAHAFFKMRDHERGQDLVQETFMKTWKYLVRGGKIEMMRAFLFHILNHLIVDEYRKRKTTSLDSLLEEGFDPHAPDESETLLNVLDGKAAFLLIARLPLAYQKVMRMRYVQDLSLKEMSLITGKSRNTIAVQAHRGLEKLKLLYKFTY</sequence>
<evidence type="ECO:0000313" key="8">
    <source>
        <dbReference type="Proteomes" id="UP000178873"/>
    </source>
</evidence>
<dbReference type="GO" id="GO:0016987">
    <property type="term" value="F:sigma factor activity"/>
    <property type="evidence" value="ECO:0007669"/>
    <property type="project" value="UniProtKB-KW"/>
</dbReference>
<dbReference type="Proteomes" id="UP000178873">
    <property type="component" value="Unassembled WGS sequence"/>
</dbReference>
<dbReference type="Pfam" id="PF08281">
    <property type="entry name" value="Sigma70_r4_2"/>
    <property type="match status" value="1"/>
</dbReference>
<evidence type="ECO:0000256" key="3">
    <source>
        <dbReference type="ARBA" id="ARBA00023082"/>
    </source>
</evidence>
<dbReference type="InterPro" id="IPR039425">
    <property type="entry name" value="RNA_pol_sigma-70-like"/>
</dbReference>
<dbReference type="InterPro" id="IPR036388">
    <property type="entry name" value="WH-like_DNA-bd_sf"/>
</dbReference>
<feature type="domain" description="RNA polymerase sigma factor 70 region 4 type 2" evidence="6">
    <location>
        <begin position="124"/>
        <end position="171"/>
    </location>
</feature>
<comment type="similarity">
    <text evidence="1">Belongs to the sigma-70 factor family. ECF subfamily.</text>
</comment>
<keyword evidence="3" id="KW-0731">Sigma factor</keyword>
<evidence type="ECO:0000259" key="5">
    <source>
        <dbReference type="Pfam" id="PF04542"/>
    </source>
</evidence>
<organism evidence="7 8">
    <name type="scientific">Candidatus Taylorbacteria bacterium RIFCSPHIGHO2_01_FULL_46_22b</name>
    <dbReference type="NCBI Taxonomy" id="1802301"/>
    <lineage>
        <taxon>Bacteria</taxon>
        <taxon>Candidatus Tayloriibacteriota</taxon>
    </lineage>
</organism>